<organism evidence="1 2">
    <name type="scientific">Candidatus Roizmanbacteria bacterium CG06_land_8_20_14_3_00_34_14</name>
    <dbReference type="NCBI Taxonomy" id="1974848"/>
    <lineage>
        <taxon>Bacteria</taxon>
        <taxon>Candidatus Roizmaniibacteriota</taxon>
    </lineage>
</organism>
<reference evidence="2" key="1">
    <citation type="submission" date="2017-09" db="EMBL/GenBank/DDBJ databases">
        <title>Depth-based differentiation of microbial function through sediment-hosted aquifers and enrichment of novel symbionts in the deep terrestrial subsurface.</title>
        <authorList>
            <person name="Probst A.J."/>
            <person name="Ladd B."/>
            <person name="Jarett J.K."/>
            <person name="Geller-Mcgrath D.E."/>
            <person name="Sieber C.M.K."/>
            <person name="Emerson J.B."/>
            <person name="Anantharaman K."/>
            <person name="Thomas B.C."/>
            <person name="Malmstrom R."/>
            <person name="Stieglmeier M."/>
            <person name="Klingl A."/>
            <person name="Woyke T."/>
            <person name="Ryan C.M."/>
            <person name="Banfield J.F."/>
        </authorList>
    </citation>
    <scope>NUCLEOTIDE SEQUENCE [LARGE SCALE GENOMIC DNA]</scope>
</reference>
<evidence type="ECO:0000313" key="1">
    <source>
        <dbReference type="EMBL" id="PIU74447.1"/>
    </source>
</evidence>
<proteinExistence type="predicted"/>
<dbReference type="GO" id="GO:0008483">
    <property type="term" value="F:transaminase activity"/>
    <property type="evidence" value="ECO:0007669"/>
    <property type="project" value="UniProtKB-KW"/>
</dbReference>
<name>A0A2M7AUZ7_9BACT</name>
<dbReference type="AlphaFoldDB" id="A0A2M7AUZ7"/>
<feature type="non-terminal residue" evidence="1">
    <location>
        <position position="51"/>
    </location>
</feature>
<protein>
    <submittedName>
        <fullName evidence="1">DegT/DnrJ/EryC1/StrS aminotransferase</fullName>
    </submittedName>
</protein>
<dbReference type="Proteomes" id="UP000229001">
    <property type="component" value="Unassembled WGS sequence"/>
</dbReference>
<evidence type="ECO:0000313" key="2">
    <source>
        <dbReference type="Proteomes" id="UP000229001"/>
    </source>
</evidence>
<sequence>MIKLIKSTFYEEKKTKSALTNFINKAKILSFGPECMKFEEKFSQYQKRKYT</sequence>
<dbReference type="EMBL" id="PEVZ01000024">
    <property type="protein sequence ID" value="PIU74447.1"/>
    <property type="molecule type" value="Genomic_DNA"/>
</dbReference>
<comment type="caution">
    <text evidence="1">The sequence shown here is derived from an EMBL/GenBank/DDBJ whole genome shotgun (WGS) entry which is preliminary data.</text>
</comment>
<keyword evidence="1" id="KW-0032">Aminotransferase</keyword>
<accession>A0A2M7AUZ7</accession>
<gene>
    <name evidence="1" type="ORF">COS77_01575</name>
</gene>
<keyword evidence="1" id="KW-0808">Transferase</keyword>